<evidence type="ECO:0000259" key="9">
    <source>
        <dbReference type="PROSITE" id="PS50109"/>
    </source>
</evidence>
<protein>
    <recommendedName>
        <fullName evidence="3">histidine kinase</fullName>
        <ecNumber evidence="3">2.7.13.3</ecNumber>
    </recommendedName>
</protein>
<evidence type="ECO:0000313" key="11">
    <source>
        <dbReference type="Proteomes" id="UP000070394"/>
    </source>
</evidence>
<dbReference type="GO" id="GO:0016036">
    <property type="term" value="P:cellular response to phosphate starvation"/>
    <property type="evidence" value="ECO:0007669"/>
    <property type="project" value="TreeGrafter"/>
</dbReference>
<dbReference type="SUPFAM" id="SSF47384">
    <property type="entry name" value="Homodimeric domain of signal transducing histidine kinase"/>
    <property type="match status" value="1"/>
</dbReference>
<feature type="transmembrane region" description="Helical" evidence="8">
    <location>
        <begin position="150"/>
        <end position="173"/>
    </location>
</feature>
<comment type="subcellular location">
    <subcellularLocation>
        <location evidence="2">Membrane</location>
    </subcellularLocation>
</comment>
<dbReference type="InterPro" id="IPR050351">
    <property type="entry name" value="BphY/WalK/GraS-like"/>
</dbReference>
<dbReference type="Pfam" id="PF00512">
    <property type="entry name" value="HisKA"/>
    <property type="match status" value="1"/>
</dbReference>
<dbReference type="Pfam" id="PF02518">
    <property type="entry name" value="HATPase_c"/>
    <property type="match status" value="1"/>
</dbReference>
<evidence type="ECO:0000256" key="3">
    <source>
        <dbReference type="ARBA" id="ARBA00012438"/>
    </source>
</evidence>
<dbReference type="SUPFAM" id="SSF55874">
    <property type="entry name" value="ATPase domain of HSP90 chaperone/DNA topoisomerase II/histidine kinase"/>
    <property type="match status" value="1"/>
</dbReference>
<dbReference type="EC" id="2.7.13.3" evidence="3"/>
<dbReference type="Gene3D" id="3.30.565.10">
    <property type="entry name" value="Histidine kinase-like ATPase, C-terminal domain"/>
    <property type="match status" value="1"/>
</dbReference>
<dbReference type="AlphaFoldDB" id="A0A133ZCJ0"/>
<dbReference type="PANTHER" id="PTHR45453">
    <property type="entry name" value="PHOSPHATE REGULON SENSOR PROTEIN PHOR"/>
    <property type="match status" value="1"/>
</dbReference>
<feature type="domain" description="Histidine kinase" evidence="9">
    <location>
        <begin position="193"/>
        <end position="407"/>
    </location>
</feature>
<keyword evidence="5" id="KW-0808">Transferase</keyword>
<evidence type="ECO:0000256" key="4">
    <source>
        <dbReference type="ARBA" id="ARBA00022553"/>
    </source>
</evidence>
<comment type="caution">
    <text evidence="10">The sequence shown here is derived from an EMBL/GenBank/DDBJ whole genome shotgun (WGS) entry which is preliminary data.</text>
</comment>
<dbReference type="PANTHER" id="PTHR45453:SF1">
    <property type="entry name" value="PHOSPHATE REGULON SENSOR PROTEIN PHOR"/>
    <property type="match status" value="1"/>
</dbReference>
<evidence type="ECO:0000313" key="10">
    <source>
        <dbReference type="EMBL" id="KXB53152.1"/>
    </source>
</evidence>
<dbReference type="InterPro" id="IPR036097">
    <property type="entry name" value="HisK_dim/P_sf"/>
</dbReference>
<dbReference type="InterPro" id="IPR036890">
    <property type="entry name" value="HATPase_C_sf"/>
</dbReference>
<evidence type="ECO:0000256" key="1">
    <source>
        <dbReference type="ARBA" id="ARBA00000085"/>
    </source>
</evidence>
<dbReference type="STRING" id="467210.HMPREF1866_02680"/>
<evidence type="ECO:0000256" key="6">
    <source>
        <dbReference type="ARBA" id="ARBA00022777"/>
    </source>
</evidence>
<proteinExistence type="predicted"/>
<keyword evidence="8" id="KW-0812">Transmembrane</keyword>
<dbReference type="Proteomes" id="UP000070394">
    <property type="component" value="Unassembled WGS sequence"/>
</dbReference>
<dbReference type="GO" id="GO:0000155">
    <property type="term" value="F:phosphorelay sensor kinase activity"/>
    <property type="evidence" value="ECO:0007669"/>
    <property type="project" value="InterPro"/>
</dbReference>
<dbReference type="CDD" id="cd00082">
    <property type="entry name" value="HisKA"/>
    <property type="match status" value="1"/>
</dbReference>
<accession>A0A133ZCJ0</accession>
<name>A0A133ZCJ0_9FIRM</name>
<keyword evidence="4" id="KW-0597">Phosphoprotein</keyword>
<dbReference type="Gene3D" id="1.10.287.130">
    <property type="match status" value="1"/>
</dbReference>
<sequence length="407" mass="47281">MRKSPERRLQFILWVLVFAIAILFVDFIICMAVMYKSSDINYTDASEIMDSLSYNSGEYILSDEESTQLQKNNEFAFLLDSTGNIIWSKNMPESLKKSKYTLQDVAKFTRYYLDDYPVRTYIVSEDRLLIVGKLNADIWKYTLEYDANNVLTFLEITPVLFIFNIILFIFVSIRMYKARQRRIEEERVEWIAGVSHDIRTPLAVILGNAQMIPKESSIDEIKRKSEIIESQGLRIRALVENLNITSKLDFGTKRFEKTKVFLSVLIRKIVSNTINSLDIDAQSKYDFELNIDDEMQKYEVLLNEELFERAVVNLLNNTIRHNPDGCQVYINLYKENKKTILEIGDSGSGVPAEILRRLNQNAYAETKSVGKHGLGLKIVKKVAAFHRWKVRFYNGEDVGFVCRMEIK</sequence>
<evidence type="ECO:0000256" key="5">
    <source>
        <dbReference type="ARBA" id="ARBA00022679"/>
    </source>
</evidence>
<dbReference type="PATRIC" id="fig|467210.3.peg.2656"/>
<evidence type="ECO:0000256" key="2">
    <source>
        <dbReference type="ARBA" id="ARBA00004370"/>
    </source>
</evidence>
<keyword evidence="8" id="KW-1133">Transmembrane helix</keyword>
<keyword evidence="6 10" id="KW-0418">Kinase</keyword>
<dbReference type="RefSeq" id="WP_060932212.1">
    <property type="nucleotide sequence ID" value="NZ_KQ959848.1"/>
</dbReference>
<dbReference type="OrthoDB" id="9780718at2"/>
<keyword evidence="7" id="KW-0902">Two-component regulatory system</keyword>
<feature type="transmembrane region" description="Helical" evidence="8">
    <location>
        <begin position="12"/>
        <end position="35"/>
    </location>
</feature>
<comment type="catalytic activity">
    <reaction evidence="1">
        <text>ATP + protein L-histidine = ADP + protein N-phospho-L-histidine.</text>
        <dbReference type="EC" id="2.7.13.3"/>
    </reaction>
</comment>
<dbReference type="EMBL" id="LSDA01000141">
    <property type="protein sequence ID" value="KXB53152.1"/>
    <property type="molecule type" value="Genomic_DNA"/>
</dbReference>
<dbReference type="SMART" id="SM00388">
    <property type="entry name" value="HisKA"/>
    <property type="match status" value="1"/>
</dbReference>
<dbReference type="GO" id="GO:0005886">
    <property type="term" value="C:plasma membrane"/>
    <property type="evidence" value="ECO:0007669"/>
    <property type="project" value="TreeGrafter"/>
</dbReference>
<keyword evidence="8" id="KW-0472">Membrane</keyword>
<dbReference type="SMART" id="SM00387">
    <property type="entry name" value="HATPase_c"/>
    <property type="match status" value="1"/>
</dbReference>
<dbReference type="InterPro" id="IPR003594">
    <property type="entry name" value="HATPase_dom"/>
</dbReference>
<evidence type="ECO:0000256" key="7">
    <source>
        <dbReference type="ARBA" id="ARBA00023012"/>
    </source>
</evidence>
<reference evidence="11" key="1">
    <citation type="submission" date="2016-01" db="EMBL/GenBank/DDBJ databases">
        <authorList>
            <person name="Mitreva M."/>
            <person name="Pepin K.H."/>
            <person name="Mihindukulasuriya K.A."/>
            <person name="Fulton R."/>
            <person name="Fronick C."/>
            <person name="O'Laughlin M."/>
            <person name="Miner T."/>
            <person name="Herter B."/>
            <person name="Rosa B.A."/>
            <person name="Cordes M."/>
            <person name="Tomlinson C."/>
            <person name="Wollam A."/>
            <person name="Palsikar V.B."/>
            <person name="Mardis E.R."/>
            <person name="Wilson R.K."/>
        </authorList>
    </citation>
    <scope>NUCLEOTIDE SEQUENCE [LARGE SCALE GENOMIC DNA]</scope>
    <source>
        <strain evidence="11">DNF00896</strain>
    </source>
</reference>
<dbReference type="InterPro" id="IPR005467">
    <property type="entry name" value="His_kinase_dom"/>
</dbReference>
<dbReference type="GO" id="GO:0004721">
    <property type="term" value="F:phosphoprotein phosphatase activity"/>
    <property type="evidence" value="ECO:0007669"/>
    <property type="project" value="TreeGrafter"/>
</dbReference>
<organism evidence="10 11">
    <name type="scientific">Lachnoanaerobaculum saburreum</name>
    <dbReference type="NCBI Taxonomy" id="467210"/>
    <lineage>
        <taxon>Bacteria</taxon>
        <taxon>Bacillati</taxon>
        <taxon>Bacillota</taxon>
        <taxon>Clostridia</taxon>
        <taxon>Lachnospirales</taxon>
        <taxon>Lachnospiraceae</taxon>
        <taxon>Lachnoanaerobaculum</taxon>
    </lineage>
</organism>
<keyword evidence="11" id="KW-1185">Reference proteome</keyword>
<dbReference type="InterPro" id="IPR003661">
    <property type="entry name" value="HisK_dim/P_dom"/>
</dbReference>
<dbReference type="PROSITE" id="PS50109">
    <property type="entry name" value="HIS_KIN"/>
    <property type="match status" value="1"/>
</dbReference>
<evidence type="ECO:0000256" key="8">
    <source>
        <dbReference type="SAM" id="Phobius"/>
    </source>
</evidence>
<gene>
    <name evidence="10" type="ORF">HMPREF1866_02680</name>
</gene>